<dbReference type="OrthoDB" id="5677666at2"/>
<feature type="chain" id="PRO_5017003289" evidence="1">
    <location>
        <begin position="19"/>
        <end position="141"/>
    </location>
</feature>
<organism evidence="2 3">
    <name type="scientific">Haemophilus pittmaniae</name>
    <dbReference type="NCBI Taxonomy" id="249188"/>
    <lineage>
        <taxon>Bacteria</taxon>
        <taxon>Pseudomonadati</taxon>
        <taxon>Pseudomonadota</taxon>
        <taxon>Gammaproteobacteria</taxon>
        <taxon>Pasteurellales</taxon>
        <taxon>Pasteurellaceae</taxon>
        <taxon>Haemophilus</taxon>
    </lineage>
</organism>
<name>A0A377J0E3_9PAST</name>
<feature type="signal peptide" evidence="1">
    <location>
        <begin position="1"/>
        <end position="18"/>
    </location>
</feature>
<dbReference type="AlphaFoldDB" id="A0A377J0E3"/>
<proteinExistence type="predicted"/>
<keyword evidence="3" id="KW-1185">Reference proteome</keyword>
<evidence type="ECO:0000256" key="1">
    <source>
        <dbReference type="SAM" id="SignalP"/>
    </source>
</evidence>
<keyword evidence="1" id="KW-0732">Signal</keyword>
<evidence type="ECO:0000313" key="3">
    <source>
        <dbReference type="Proteomes" id="UP000255264"/>
    </source>
</evidence>
<sequence>MKYLKVLSIATLVTLAAACSQNDKPKQMEKKPSTSLVKNAVYNCGGKTLTVNYTFEGKTPISATAYLDNQRIAREMPFDDSYKSLPTFKLDNHRLTLDDGFGPETATTTDVVTLTEATKASDKILAKNCMINAEATAKANQ</sequence>
<dbReference type="RefSeq" id="WP_007243012.1">
    <property type="nucleotide sequence ID" value="NZ_LT906463.1"/>
</dbReference>
<gene>
    <name evidence="2" type="ORF">NCTC13335_01101</name>
</gene>
<accession>A0A377J0E3</accession>
<protein>
    <submittedName>
        <fullName evidence="2">Excinuclease ABC subunit A</fullName>
    </submittedName>
</protein>
<dbReference type="Proteomes" id="UP000255264">
    <property type="component" value="Unassembled WGS sequence"/>
</dbReference>
<dbReference type="PROSITE" id="PS51257">
    <property type="entry name" value="PROKAR_LIPOPROTEIN"/>
    <property type="match status" value="1"/>
</dbReference>
<evidence type="ECO:0000313" key="2">
    <source>
        <dbReference type="EMBL" id="STO93237.1"/>
    </source>
</evidence>
<reference evidence="2 3" key="1">
    <citation type="submission" date="2018-06" db="EMBL/GenBank/DDBJ databases">
        <authorList>
            <consortium name="Pathogen Informatics"/>
            <person name="Doyle S."/>
        </authorList>
    </citation>
    <scope>NUCLEOTIDE SEQUENCE [LARGE SCALE GENOMIC DNA]</scope>
    <source>
        <strain evidence="2 3">NCTC13335</strain>
    </source>
</reference>
<dbReference type="EMBL" id="UGHS01000004">
    <property type="protein sequence ID" value="STO93237.1"/>
    <property type="molecule type" value="Genomic_DNA"/>
</dbReference>